<accession>A0ABZ3EUF2</accession>
<dbReference type="SUPFAM" id="SSF46689">
    <property type="entry name" value="Homeodomain-like"/>
    <property type="match status" value="2"/>
</dbReference>
<evidence type="ECO:0000256" key="3">
    <source>
        <dbReference type="ARBA" id="ARBA00023163"/>
    </source>
</evidence>
<evidence type="ECO:0000313" key="5">
    <source>
        <dbReference type="EMBL" id="XAH72929.1"/>
    </source>
</evidence>
<dbReference type="EMBL" id="CP146256">
    <property type="protein sequence ID" value="XAH72929.1"/>
    <property type="molecule type" value="Genomic_DNA"/>
</dbReference>
<gene>
    <name evidence="5" type="ORF">V6984_15645</name>
</gene>
<evidence type="ECO:0000313" key="6">
    <source>
        <dbReference type="Proteomes" id="UP001451571"/>
    </source>
</evidence>
<name>A0ABZ3EUF2_9FIRM</name>
<sequence>MNQDDKVEIVQAMQDYIKKNITETNFSLEAMYEHIGYSQRHANRLFCELLHMTPNEYVRRTMLTSSTKKLLKTEKNIIDVALDSNYETHEGYTRAFKKSFQIGPAEYRKSPRAIPLFVQYPVWAYHTYLNHKERLEMDKDTMVCTVTPVEKPKRRLIILRSANAHDYWSFCEENGCDWEGILNSIPEKMDAAAIIQLPDSLVKEGTASTAAGVEVPFSYNAAIPERFEIIEIDSGIMLYFKSEPFEDEKDFGTAIGCVFKAYESYNPNEFGYSYDEETIPKFNFGASPEMGAKLAIPVKKI</sequence>
<dbReference type="SMART" id="SM00342">
    <property type="entry name" value="HTH_ARAC"/>
    <property type="match status" value="1"/>
</dbReference>
<dbReference type="PANTHER" id="PTHR47504">
    <property type="entry name" value="RIGHT ORIGIN-BINDING PROTEIN"/>
    <property type="match status" value="1"/>
</dbReference>
<dbReference type="Gene3D" id="1.10.10.60">
    <property type="entry name" value="Homeodomain-like"/>
    <property type="match status" value="2"/>
</dbReference>
<evidence type="ECO:0000259" key="4">
    <source>
        <dbReference type="PROSITE" id="PS01124"/>
    </source>
</evidence>
<keyword evidence="6" id="KW-1185">Reference proteome</keyword>
<evidence type="ECO:0000256" key="1">
    <source>
        <dbReference type="ARBA" id="ARBA00023015"/>
    </source>
</evidence>
<dbReference type="InterPro" id="IPR018060">
    <property type="entry name" value="HTH_AraC"/>
</dbReference>
<evidence type="ECO:0000256" key="2">
    <source>
        <dbReference type="ARBA" id="ARBA00023125"/>
    </source>
</evidence>
<dbReference type="Pfam" id="PF12833">
    <property type="entry name" value="HTH_18"/>
    <property type="match status" value="1"/>
</dbReference>
<dbReference type="PROSITE" id="PS01124">
    <property type="entry name" value="HTH_ARAC_FAMILY_2"/>
    <property type="match status" value="1"/>
</dbReference>
<dbReference type="RefSeq" id="WP_342756542.1">
    <property type="nucleotide sequence ID" value="NZ_CP146256.1"/>
</dbReference>
<organism evidence="5 6">
    <name type="scientific">Kineothrix sedimenti</name>
    <dbReference type="NCBI Taxonomy" id="3123317"/>
    <lineage>
        <taxon>Bacteria</taxon>
        <taxon>Bacillati</taxon>
        <taxon>Bacillota</taxon>
        <taxon>Clostridia</taxon>
        <taxon>Lachnospirales</taxon>
        <taxon>Lachnospiraceae</taxon>
        <taxon>Kineothrix</taxon>
    </lineage>
</organism>
<keyword evidence="3" id="KW-0804">Transcription</keyword>
<keyword evidence="2" id="KW-0238">DNA-binding</keyword>
<dbReference type="InterPro" id="IPR050959">
    <property type="entry name" value="MarA-like"/>
</dbReference>
<keyword evidence="1" id="KW-0805">Transcription regulation</keyword>
<reference evidence="5 6" key="1">
    <citation type="submission" date="2024-02" db="EMBL/GenBank/DDBJ databases">
        <title>Bacterial strain from lacustrine sediment.</title>
        <authorList>
            <person name="Petit C."/>
            <person name="Fadhlaoui K."/>
        </authorList>
    </citation>
    <scope>NUCLEOTIDE SEQUENCE [LARGE SCALE GENOMIC DNA]</scope>
    <source>
        <strain evidence="5 6">IPX-CK</strain>
    </source>
</reference>
<dbReference type="PANTHER" id="PTHR47504:SF5">
    <property type="entry name" value="RIGHT ORIGIN-BINDING PROTEIN"/>
    <property type="match status" value="1"/>
</dbReference>
<proteinExistence type="predicted"/>
<dbReference type="Proteomes" id="UP001451571">
    <property type="component" value="Chromosome"/>
</dbReference>
<dbReference type="InterPro" id="IPR009057">
    <property type="entry name" value="Homeodomain-like_sf"/>
</dbReference>
<protein>
    <submittedName>
        <fullName evidence="5">AraC family transcriptional regulator</fullName>
    </submittedName>
</protein>
<feature type="domain" description="HTH araC/xylS-type" evidence="4">
    <location>
        <begin position="11"/>
        <end position="110"/>
    </location>
</feature>